<dbReference type="PANTHER" id="PTHR43401:SF2">
    <property type="entry name" value="L-THREONINE 3-DEHYDROGENASE"/>
    <property type="match status" value="1"/>
</dbReference>
<name>A0A1M7ZN56_9HYPH</name>
<dbReference type="SUPFAM" id="SSF51735">
    <property type="entry name" value="NAD(P)-binding Rossmann-fold domains"/>
    <property type="match status" value="1"/>
</dbReference>
<dbReference type="Proteomes" id="UP000186406">
    <property type="component" value="Unassembled WGS sequence"/>
</dbReference>
<dbReference type="Pfam" id="PF08240">
    <property type="entry name" value="ADH_N"/>
    <property type="match status" value="1"/>
</dbReference>
<protein>
    <submittedName>
        <fullName evidence="6">Threonine dehydrogenase</fullName>
    </submittedName>
</protein>
<evidence type="ECO:0000256" key="2">
    <source>
        <dbReference type="ARBA" id="ARBA00022833"/>
    </source>
</evidence>
<keyword evidence="7" id="KW-1185">Reference proteome</keyword>
<evidence type="ECO:0000259" key="5">
    <source>
        <dbReference type="SMART" id="SM00829"/>
    </source>
</evidence>
<comment type="cofactor">
    <cofactor evidence="4">
        <name>Zn(2+)</name>
        <dbReference type="ChEBI" id="CHEBI:29105"/>
    </cofactor>
</comment>
<evidence type="ECO:0000313" key="6">
    <source>
        <dbReference type="EMBL" id="SHO66338.1"/>
    </source>
</evidence>
<dbReference type="InterPro" id="IPR050129">
    <property type="entry name" value="Zn_alcohol_dh"/>
</dbReference>
<dbReference type="EMBL" id="FRXO01000006">
    <property type="protein sequence ID" value="SHO66338.1"/>
    <property type="molecule type" value="Genomic_DNA"/>
</dbReference>
<dbReference type="InterPro" id="IPR013149">
    <property type="entry name" value="ADH-like_C"/>
</dbReference>
<dbReference type="InterPro" id="IPR020843">
    <property type="entry name" value="ER"/>
</dbReference>
<dbReference type="InterPro" id="IPR013154">
    <property type="entry name" value="ADH-like_N"/>
</dbReference>
<evidence type="ECO:0000313" key="7">
    <source>
        <dbReference type="Proteomes" id="UP000186406"/>
    </source>
</evidence>
<dbReference type="PROSITE" id="PS00059">
    <property type="entry name" value="ADH_ZINC"/>
    <property type="match status" value="1"/>
</dbReference>
<sequence>MVATMPTMRAAVLVAPHRIEIEQRPIPAPGPGEVVIRVERCGICGTDLHIYNGHYSADRLPLVPGHEFAGRIASLGAGVAGLAEGQKVIADINIGCGHCFYCRRNEILSCAAVEQLGIHRDGAFADYVRVPARLVIPLPDDMPFEIAALTEPLSCVVRTARRSRLQLAESVLVLGAGPIGNLHVQLARLMGAGPVIAADLDRARAALAKECGADAVVSDPAALADTVRGLTGGRGADVVIESVGSARLYGEALSLVRPGGRIAAFGLTPADAVWSVPPLDIVLREIGVQGSVAGMGEDMHTALHLLALGRIRTAPFTRVTYPLTDLDAAIRAFAGDRTAFKVQIAA</sequence>
<keyword evidence="2 4" id="KW-0862">Zinc</keyword>
<dbReference type="Pfam" id="PF00107">
    <property type="entry name" value="ADH_zinc_N"/>
    <property type="match status" value="1"/>
</dbReference>
<dbReference type="AlphaFoldDB" id="A0A1M7ZN56"/>
<dbReference type="SMART" id="SM00829">
    <property type="entry name" value="PKS_ER"/>
    <property type="match status" value="1"/>
</dbReference>
<feature type="domain" description="Enoyl reductase (ER)" evidence="5">
    <location>
        <begin position="14"/>
        <end position="344"/>
    </location>
</feature>
<dbReference type="InterPro" id="IPR011032">
    <property type="entry name" value="GroES-like_sf"/>
</dbReference>
<comment type="similarity">
    <text evidence="4">Belongs to the zinc-containing alcohol dehydrogenase family.</text>
</comment>
<dbReference type="STRING" id="1123029.SAMN02745172_02997"/>
<dbReference type="InterPro" id="IPR036291">
    <property type="entry name" value="NAD(P)-bd_dom_sf"/>
</dbReference>
<dbReference type="GO" id="GO:0008270">
    <property type="term" value="F:zinc ion binding"/>
    <property type="evidence" value="ECO:0007669"/>
    <property type="project" value="InterPro"/>
</dbReference>
<evidence type="ECO:0000256" key="4">
    <source>
        <dbReference type="RuleBase" id="RU361277"/>
    </source>
</evidence>
<reference evidence="6 7" key="1">
    <citation type="submission" date="2016-12" db="EMBL/GenBank/DDBJ databases">
        <authorList>
            <person name="Song W.-J."/>
            <person name="Kurnit D.M."/>
        </authorList>
    </citation>
    <scope>NUCLEOTIDE SEQUENCE [LARGE SCALE GENOMIC DNA]</scope>
    <source>
        <strain evidence="6 7">DSM 19599</strain>
    </source>
</reference>
<dbReference type="Gene3D" id="3.90.180.10">
    <property type="entry name" value="Medium-chain alcohol dehydrogenases, catalytic domain"/>
    <property type="match status" value="1"/>
</dbReference>
<keyword evidence="1 4" id="KW-0479">Metal-binding</keyword>
<keyword evidence="3" id="KW-0560">Oxidoreductase</keyword>
<accession>A0A1M7ZN56</accession>
<dbReference type="Gene3D" id="3.40.50.720">
    <property type="entry name" value="NAD(P)-binding Rossmann-like Domain"/>
    <property type="match status" value="1"/>
</dbReference>
<proteinExistence type="inferred from homology"/>
<dbReference type="GO" id="GO:0016616">
    <property type="term" value="F:oxidoreductase activity, acting on the CH-OH group of donors, NAD or NADP as acceptor"/>
    <property type="evidence" value="ECO:0007669"/>
    <property type="project" value="UniProtKB-ARBA"/>
</dbReference>
<dbReference type="RefSeq" id="WP_175563713.1">
    <property type="nucleotide sequence ID" value="NZ_FRXO01000006.1"/>
</dbReference>
<evidence type="ECO:0000256" key="3">
    <source>
        <dbReference type="ARBA" id="ARBA00023002"/>
    </source>
</evidence>
<dbReference type="InterPro" id="IPR002328">
    <property type="entry name" value="ADH_Zn_CS"/>
</dbReference>
<dbReference type="SUPFAM" id="SSF50129">
    <property type="entry name" value="GroES-like"/>
    <property type="match status" value="1"/>
</dbReference>
<dbReference type="PANTHER" id="PTHR43401">
    <property type="entry name" value="L-THREONINE 3-DEHYDROGENASE"/>
    <property type="match status" value="1"/>
</dbReference>
<evidence type="ECO:0000256" key="1">
    <source>
        <dbReference type="ARBA" id="ARBA00022723"/>
    </source>
</evidence>
<gene>
    <name evidence="6" type="ORF">SAMN02745172_02997</name>
</gene>
<organism evidence="6 7">
    <name type="scientific">Pseudoxanthobacter soli DSM 19599</name>
    <dbReference type="NCBI Taxonomy" id="1123029"/>
    <lineage>
        <taxon>Bacteria</taxon>
        <taxon>Pseudomonadati</taxon>
        <taxon>Pseudomonadota</taxon>
        <taxon>Alphaproteobacteria</taxon>
        <taxon>Hyphomicrobiales</taxon>
        <taxon>Segnochrobactraceae</taxon>
        <taxon>Pseudoxanthobacter</taxon>
    </lineage>
</organism>